<reference evidence="12 13" key="1">
    <citation type="submission" date="2017-02" db="EMBL/GenBank/DDBJ databases">
        <title>Draft genome sequence of a Kluyvera intermedia isolate from a patient with a pancreatic abscess.</title>
        <authorList>
            <person name="Thele R."/>
        </authorList>
    </citation>
    <scope>NUCLEOTIDE SEQUENCE [LARGE SCALE GENOMIC DNA]</scope>
    <source>
        <strain evidence="12 13">FOSA7093</strain>
    </source>
</reference>
<keyword evidence="7" id="KW-0812">Transmembrane</keyword>
<dbReference type="AlphaFoldDB" id="A0A9P3TCJ1"/>
<accession>A0A9P3TCJ1</accession>
<dbReference type="GO" id="GO:0005886">
    <property type="term" value="C:plasma membrane"/>
    <property type="evidence" value="ECO:0007669"/>
    <property type="project" value="UniProtKB-SubCell"/>
</dbReference>
<dbReference type="RefSeq" id="WP_047372052.1">
    <property type="nucleotide sequence ID" value="NZ_CABMNU010000005.1"/>
</dbReference>
<name>A0A9P3TCJ1_KLUIN</name>
<evidence type="ECO:0000256" key="6">
    <source>
        <dbReference type="PROSITE-ProRule" id="PRU00284"/>
    </source>
</evidence>
<keyword evidence="7" id="KW-1133">Transmembrane helix</keyword>
<dbReference type="Pfam" id="PF00672">
    <property type="entry name" value="HAMP"/>
    <property type="match status" value="1"/>
</dbReference>
<keyword evidence="3" id="KW-0145">Chemotaxis</keyword>
<sequence length="527" mass="57184">MKLNHFTIGQRLGLMATLLLLATLFIGLRGLAINSDSFGQNQKMMATEKVLVESIDTARNAQVQFKIQVQEWKNTLLRGAQGQEAFDKYKAAFVSQSQKTQQLLEKLSAMLPQLGMDNAQVEQTRKLHAELEAHYLSALQQYDLADPTSAQRVDKLVTGIDREPTRMIDEVVARTLEHASAIHVETDARNLAQYQQTRLMLLIAMALTMLAGGIITWWLVRSITHPLAQAVTVARTVASGDLQTIFSISGRDETAELMHALQEMNGNLTRIVHGVRHSTESIASASVQIATGSRELSSRNEAQASALEETAASMEELTSVVKSNAENSRFASSIARDAFTIAGQGGQAVERVVQTMSDIHQLSSQINNIIGVIDSIAFQTNILALNAAVEAARAGTEGRGFAVVAAEVRALAQRSASAARDIRNLIDNSVNRIAEGNEQVQSAGSAMTEILRSVQQVSELVESISTASKEQSTGIDQVNVAVTHMDTATQQNATLSQQSSAAAHQMQRQAEELLEAVSQFKLRQNAA</sequence>
<dbReference type="InterPro" id="IPR003660">
    <property type="entry name" value="HAMP_dom"/>
</dbReference>
<evidence type="ECO:0000256" key="4">
    <source>
        <dbReference type="ARBA" id="ARBA00023224"/>
    </source>
</evidence>
<dbReference type="PANTHER" id="PTHR43531">
    <property type="entry name" value="PROTEIN ICFG"/>
    <property type="match status" value="1"/>
</dbReference>
<dbReference type="EMBL" id="DACSUM010000151">
    <property type="protein sequence ID" value="HAT3585442.1"/>
    <property type="molecule type" value="Genomic_DNA"/>
</dbReference>
<feature type="domain" description="HAMP" evidence="9">
    <location>
        <begin position="221"/>
        <end position="273"/>
    </location>
</feature>
<dbReference type="Proteomes" id="UP000867740">
    <property type="component" value="Unassembled WGS sequence"/>
</dbReference>
<dbReference type="CDD" id="cd06225">
    <property type="entry name" value="HAMP"/>
    <property type="match status" value="1"/>
</dbReference>
<dbReference type="InterPro" id="IPR004089">
    <property type="entry name" value="MCPsignal_dom"/>
</dbReference>
<dbReference type="PROSITE" id="PS50111">
    <property type="entry name" value="CHEMOTAXIS_TRANSDUC_2"/>
    <property type="match status" value="1"/>
</dbReference>
<feature type="transmembrane region" description="Helical" evidence="7">
    <location>
        <begin position="12"/>
        <end position="32"/>
    </location>
</feature>
<evidence type="ECO:0000313" key="14">
    <source>
        <dbReference type="Proteomes" id="UP000867740"/>
    </source>
</evidence>
<protein>
    <submittedName>
        <fullName evidence="10">HAMP domain-containing protein</fullName>
    </submittedName>
    <submittedName>
        <fullName evidence="12">Methyl-accepting chemotaxis protein</fullName>
    </submittedName>
</protein>
<keyword evidence="13" id="KW-1185">Reference proteome</keyword>
<evidence type="ECO:0000256" key="2">
    <source>
        <dbReference type="ARBA" id="ARBA00022481"/>
    </source>
</evidence>
<dbReference type="GO" id="GO:0007165">
    <property type="term" value="P:signal transduction"/>
    <property type="evidence" value="ECO:0007669"/>
    <property type="project" value="UniProtKB-KW"/>
</dbReference>
<gene>
    <name evidence="12" type="ORF">B2M27_01860</name>
    <name evidence="10" type="ORF">I8531_005490</name>
    <name evidence="11" type="ORF">I8531_005883</name>
</gene>
<dbReference type="SMART" id="SM00304">
    <property type="entry name" value="HAMP"/>
    <property type="match status" value="1"/>
</dbReference>
<dbReference type="EMBL" id="DACSUM010000098">
    <property type="protein sequence ID" value="HAT3585072.1"/>
    <property type="molecule type" value="Genomic_DNA"/>
</dbReference>
<dbReference type="SMART" id="SM00283">
    <property type="entry name" value="MA"/>
    <property type="match status" value="1"/>
</dbReference>
<comment type="similarity">
    <text evidence="5">Belongs to the methyl-accepting chemotaxis (MCP) protein family.</text>
</comment>
<dbReference type="EMBL" id="MWPR01000002">
    <property type="protein sequence ID" value="ORJ51965.1"/>
    <property type="molecule type" value="Genomic_DNA"/>
</dbReference>
<dbReference type="OrthoDB" id="6052907at2"/>
<organism evidence="10 14">
    <name type="scientific">Kluyvera intermedia</name>
    <name type="common">Enterobacter intermedius</name>
    <dbReference type="NCBI Taxonomy" id="61648"/>
    <lineage>
        <taxon>Bacteria</taxon>
        <taxon>Pseudomonadati</taxon>
        <taxon>Pseudomonadota</taxon>
        <taxon>Gammaproteobacteria</taxon>
        <taxon>Enterobacterales</taxon>
        <taxon>Enterobacteriaceae</taxon>
        <taxon>Kluyvera</taxon>
    </lineage>
</organism>
<dbReference type="InterPro" id="IPR051310">
    <property type="entry name" value="MCP_chemotaxis"/>
</dbReference>
<feature type="transmembrane region" description="Helical" evidence="7">
    <location>
        <begin position="199"/>
        <end position="220"/>
    </location>
</feature>
<proteinExistence type="inferred from homology"/>
<reference evidence="10" key="3">
    <citation type="submission" date="2020-10" db="EMBL/GenBank/DDBJ databases">
        <authorList>
            <consortium name="NCBI Pathogen Detection Project"/>
        </authorList>
    </citation>
    <scope>NUCLEOTIDE SEQUENCE</scope>
    <source>
        <strain evidence="10">CAVp300</strain>
    </source>
</reference>
<evidence type="ECO:0000256" key="3">
    <source>
        <dbReference type="ARBA" id="ARBA00022500"/>
    </source>
</evidence>
<reference evidence="10" key="2">
    <citation type="journal article" date="2018" name="Genome Biol.">
        <title>SKESA: strategic k-mer extension for scrupulous assemblies.</title>
        <authorList>
            <person name="Souvorov A."/>
            <person name="Agarwala R."/>
            <person name="Lipman D.J."/>
        </authorList>
    </citation>
    <scope>NUCLEOTIDE SEQUENCE</scope>
    <source>
        <strain evidence="10">CAVp300</strain>
    </source>
</reference>
<keyword evidence="7" id="KW-0472">Membrane</keyword>
<evidence type="ECO:0000256" key="1">
    <source>
        <dbReference type="ARBA" id="ARBA00004429"/>
    </source>
</evidence>
<evidence type="ECO:0000313" key="12">
    <source>
        <dbReference type="EMBL" id="ORJ51965.1"/>
    </source>
</evidence>
<evidence type="ECO:0000256" key="7">
    <source>
        <dbReference type="SAM" id="Phobius"/>
    </source>
</evidence>
<evidence type="ECO:0000259" key="9">
    <source>
        <dbReference type="PROSITE" id="PS50885"/>
    </source>
</evidence>
<dbReference type="Proteomes" id="UP000192521">
    <property type="component" value="Unassembled WGS sequence"/>
</dbReference>
<keyword evidence="4 6" id="KW-0807">Transducer</keyword>
<dbReference type="GO" id="GO:0004888">
    <property type="term" value="F:transmembrane signaling receptor activity"/>
    <property type="evidence" value="ECO:0007669"/>
    <property type="project" value="TreeGrafter"/>
</dbReference>
<evidence type="ECO:0000256" key="5">
    <source>
        <dbReference type="ARBA" id="ARBA00029447"/>
    </source>
</evidence>
<dbReference type="FunFam" id="1.10.287.950:FF:000001">
    <property type="entry name" value="Methyl-accepting chemotaxis sensory transducer"/>
    <property type="match status" value="1"/>
</dbReference>
<dbReference type="CDD" id="cd11386">
    <property type="entry name" value="MCP_signal"/>
    <property type="match status" value="1"/>
</dbReference>
<dbReference type="PANTHER" id="PTHR43531:SF14">
    <property type="entry name" value="METHYL-ACCEPTING CHEMOTAXIS PROTEIN I-RELATED"/>
    <property type="match status" value="1"/>
</dbReference>
<evidence type="ECO:0000313" key="11">
    <source>
        <dbReference type="EMBL" id="HAT3585442.1"/>
    </source>
</evidence>
<dbReference type="PROSITE" id="PS50885">
    <property type="entry name" value="HAMP"/>
    <property type="match status" value="1"/>
</dbReference>
<evidence type="ECO:0000259" key="8">
    <source>
        <dbReference type="PROSITE" id="PS50111"/>
    </source>
</evidence>
<comment type="subcellular location">
    <subcellularLocation>
        <location evidence="1">Cell inner membrane</location>
        <topology evidence="1">Multi-pass membrane protein</topology>
    </subcellularLocation>
</comment>
<dbReference type="SUPFAM" id="SSF58104">
    <property type="entry name" value="Methyl-accepting chemotaxis protein (MCP) signaling domain"/>
    <property type="match status" value="1"/>
</dbReference>
<dbReference type="Pfam" id="PF00015">
    <property type="entry name" value="MCPsignal"/>
    <property type="match status" value="1"/>
</dbReference>
<comment type="caution">
    <text evidence="10">The sequence shown here is derived from an EMBL/GenBank/DDBJ whole genome shotgun (WGS) entry which is preliminary data.</text>
</comment>
<evidence type="ECO:0000313" key="13">
    <source>
        <dbReference type="Proteomes" id="UP000192521"/>
    </source>
</evidence>
<dbReference type="GO" id="GO:0006935">
    <property type="term" value="P:chemotaxis"/>
    <property type="evidence" value="ECO:0007669"/>
    <property type="project" value="UniProtKB-KW"/>
</dbReference>
<evidence type="ECO:0000313" key="10">
    <source>
        <dbReference type="EMBL" id="HAT3585072.1"/>
    </source>
</evidence>
<feature type="domain" description="Methyl-accepting transducer" evidence="8">
    <location>
        <begin position="278"/>
        <end position="507"/>
    </location>
</feature>
<keyword evidence="2" id="KW-0488">Methylation</keyword>
<dbReference type="Gene3D" id="1.10.287.950">
    <property type="entry name" value="Methyl-accepting chemotaxis protein"/>
    <property type="match status" value="1"/>
</dbReference>